<gene>
    <name evidence="2" type="ORF">H0H12_29825</name>
</gene>
<dbReference type="AlphaFoldDB" id="A0A7D6ABP3"/>
<evidence type="ECO:0000256" key="1">
    <source>
        <dbReference type="SAM" id="SignalP"/>
    </source>
</evidence>
<feature type="chain" id="PRO_5027885669" evidence="1">
    <location>
        <begin position="18"/>
        <end position="99"/>
    </location>
</feature>
<dbReference type="EMBL" id="CP059054">
    <property type="protein sequence ID" value="QLJ17423.1"/>
    <property type="molecule type" value="Genomic_DNA"/>
</dbReference>
<reference evidence="2 3" key="1">
    <citation type="journal article" date="2009" name="Mikrobiologiia">
        <title>[Phenanthren biodegradation and interaction of Pseudomonas putida BS3701 and Burkholderia sp.BS3702 in plant rhizosphere].</title>
        <authorList>
            <person name="Ovchinnikova A.A."/>
            <person name="Vetrova A.A."/>
            <person name="Filonov A.E."/>
            <person name="Boronin A.M."/>
        </authorList>
    </citation>
    <scope>NUCLEOTIDE SEQUENCE [LARGE SCALE GENOMIC DNA]</scope>
    <source>
        <strain evidence="2 3">BS3701</strain>
        <plasmid evidence="3">pbs1142</plasmid>
    </source>
</reference>
<dbReference type="RefSeq" id="WP_180690210.1">
    <property type="nucleotide sequence ID" value="NZ_CP059054.1"/>
</dbReference>
<dbReference type="Proteomes" id="UP000510934">
    <property type="component" value="Plasmid pBS1142"/>
</dbReference>
<name>A0A7D6ABP3_PSEPU</name>
<evidence type="ECO:0000313" key="2">
    <source>
        <dbReference type="EMBL" id="QLJ17423.1"/>
    </source>
</evidence>
<organism evidence="2 3">
    <name type="scientific">Pseudomonas putida</name>
    <name type="common">Arthrobacter siderocapsulatus</name>
    <dbReference type="NCBI Taxonomy" id="303"/>
    <lineage>
        <taxon>Bacteria</taxon>
        <taxon>Pseudomonadati</taxon>
        <taxon>Pseudomonadota</taxon>
        <taxon>Gammaproteobacteria</taxon>
        <taxon>Pseudomonadales</taxon>
        <taxon>Pseudomonadaceae</taxon>
        <taxon>Pseudomonas</taxon>
    </lineage>
</organism>
<evidence type="ECO:0000313" key="3">
    <source>
        <dbReference type="Proteomes" id="UP000510934"/>
    </source>
</evidence>
<keyword evidence="2" id="KW-0614">Plasmid</keyword>
<keyword evidence="1" id="KW-0732">Signal</keyword>
<proteinExistence type="predicted"/>
<feature type="signal peptide" evidence="1">
    <location>
        <begin position="1"/>
        <end position="17"/>
    </location>
</feature>
<accession>A0A7D6ABP3</accession>
<protein>
    <submittedName>
        <fullName evidence="2">Uncharacterized protein</fullName>
    </submittedName>
</protein>
<sequence>MKYMIAVALLFSSSAFAGSEFDFDWNDKNDMRGAWMMCSTTGFTEGDCPKVYTKCWQPPMIYRKKKKIKTYCVDAPNFSVSDSDVERYIEEGGKTPLPQ</sequence>
<geneLocation type="plasmid" evidence="3">
    <name>pbs1142</name>
</geneLocation>